<organism evidence="1 2">
    <name type="scientific">Staphylococcus saccharolyticus</name>
    <dbReference type="NCBI Taxonomy" id="33028"/>
    <lineage>
        <taxon>Bacteria</taxon>
        <taxon>Bacillati</taxon>
        <taxon>Bacillota</taxon>
        <taxon>Bacilli</taxon>
        <taxon>Bacillales</taxon>
        <taxon>Staphylococcaceae</taxon>
        <taxon>Staphylococcus</taxon>
    </lineage>
</organism>
<dbReference type="EMBL" id="UHDZ01000001">
    <property type="protein sequence ID" value="SUM68519.1"/>
    <property type="molecule type" value="Genomic_DNA"/>
</dbReference>
<gene>
    <name evidence="1" type="ORF">NCTC11807_00560</name>
</gene>
<protein>
    <submittedName>
        <fullName evidence="1">Esterase</fullName>
    </submittedName>
</protein>
<dbReference type="AlphaFoldDB" id="A0A380H078"/>
<evidence type="ECO:0000313" key="2">
    <source>
        <dbReference type="Proteomes" id="UP000255425"/>
    </source>
</evidence>
<proteinExistence type="predicted"/>
<name>A0A380H078_9STAP</name>
<keyword evidence="2" id="KW-1185">Reference proteome</keyword>
<accession>A0A380H078</accession>
<evidence type="ECO:0000313" key="1">
    <source>
        <dbReference type="EMBL" id="SUM68519.1"/>
    </source>
</evidence>
<reference evidence="1 2" key="1">
    <citation type="submission" date="2018-06" db="EMBL/GenBank/DDBJ databases">
        <authorList>
            <consortium name="Pathogen Informatics"/>
            <person name="Doyle S."/>
        </authorList>
    </citation>
    <scope>NUCLEOTIDE SEQUENCE [LARGE SCALE GENOMIC DNA]</scope>
    <source>
        <strain evidence="1 2">NCTC11807</strain>
    </source>
</reference>
<dbReference type="Proteomes" id="UP000255425">
    <property type="component" value="Unassembled WGS sequence"/>
</dbReference>
<sequence length="65" mass="7342">MLGKEDQIIPYTDSKATLERFKELGGETKEIVYPGIGYIDFPSILETQSDDQIGVVDHIKDRISK</sequence>